<dbReference type="OrthoDB" id="6500128at2759"/>
<feature type="transmembrane region" description="Helical" evidence="11">
    <location>
        <begin position="941"/>
        <end position="966"/>
    </location>
</feature>
<comment type="similarity">
    <text evidence="2">Belongs to the ABC transporter superfamily. ABCC family. Conjugate transporter (TC 3.A.1.208) subfamily.</text>
</comment>
<evidence type="ECO:0000259" key="13">
    <source>
        <dbReference type="PROSITE" id="PS50929"/>
    </source>
</evidence>
<keyword evidence="8 11" id="KW-1133">Transmembrane helix</keyword>
<reference evidence="15" key="1">
    <citation type="journal article" date="2017" name="Genome Biol.">
        <title>Comparative genomics reveals high biological diversity and specific adaptations in the industrially and medically important fungal genus Aspergillus.</title>
        <authorList>
            <person name="de Vries R.P."/>
            <person name="Riley R."/>
            <person name="Wiebenga A."/>
            <person name="Aguilar-Osorio G."/>
            <person name="Amillis S."/>
            <person name="Uchima C.A."/>
            <person name="Anderluh G."/>
            <person name="Asadollahi M."/>
            <person name="Askin M."/>
            <person name="Barry K."/>
            <person name="Battaglia E."/>
            <person name="Bayram O."/>
            <person name="Benocci T."/>
            <person name="Braus-Stromeyer S.A."/>
            <person name="Caldana C."/>
            <person name="Canovas D."/>
            <person name="Cerqueira G.C."/>
            <person name="Chen F."/>
            <person name="Chen W."/>
            <person name="Choi C."/>
            <person name="Clum A."/>
            <person name="Dos Santos R.A."/>
            <person name="Damasio A.R."/>
            <person name="Diallinas G."/>
            <person name="Emri T."/>
            <person name="Fekete E."/>
            <person name="Flipphi M."/>
            <person name="Freyberg S."/>
            <person name="Gallo A."/>
            <person name="Gournas C."/>
            <person name="Habgood R."/>
            <person name="Hainaut M."/>
            <person name="Harispe M.L."/>
            <person name="Henrissat B."/>
            <person name="Hilden K.S."/>
            <person name="Hope R."/>
            <person name="Hossain A."/>
            <person name="Karabika E."/>
            <person name="Karaffa L."/>
            <person name="Karanyi Z."/>
            <person name="Krasevec N."/>
            <person name="Kuo A."/>
            <person name="Kusch H."/>
            <person name="LaButti K."/>
            <person name="Lagendijk E.L."/>
            <person name="Lapidus A."/>
            <person name="Levasseur A."/>
            <person name="Lindquist E."/>
            <person name="Lipzen A."/>
            <person name="Logrieco A.F."/>
            <person name="MacCabe A."/>
            <person name="Maekelae M.R."/>
            <person name="Malavazi I."/>
            <person name="Melin P."/>
            <person name="Meyer V."/>
            <person name="Mielnichuk N."/>
            <person name="Miskei M."/>
            <person name="Molnar A.P."/>
            <person name="Mule G."/>
            <person name="Ngan C.Y."/>
            <person name="Orejas M."/>
            <person name="Orosz E."/>
            <person name="Ouedraogo J.P."/>
            <person name="Overkamp K.M."/>
            <person name="Park H.-S."/>
            <person name="Perrone G."/>
            <person name="Piumi F."/>
            <person name="Punt P.J."/>
            <person name="Ram A.F."/>
            <person name="Ramon A."/>
            <person name="Rauscher S."/>
            <person name="Record E."/>
            <person name="Riano-Pachon D.M."/>
            <person name="Robert V."/>
            <person name="Roehrig J."/>
            <person name="Ruller R."/>
            <person name="Salamov A."/>
            <person name="Salih N.S."/>
            <person name="Samson R.A."/>
            <person name="Sandor E."/>
            <person name="Sanguinetti M."/>
            <person name="Schuetze T."/>
            <person name="Sepcic K."/>
            <person name="Shelest E."/>
            <person name="Sherlock G."/>
            <person name="Sophianopoulou V."/>
            <person name="Squina F.M."/>
            <person name="Sun H."/>
            <person name="Susca A."/>
            <person name="Todd R.B."/>
            <person name="Tsang A."/>
            <person name="Unkles S.E."/>
            <person name="van de Wiele N."/>
            <person name="van Rossen-Uffink D."/>
            <person name="Oliveira J.V."/>
            <person name="Vesth T.C."/>
            <person name="Visser J."/>
            <person name="Yu J.-H."/>
            <person name="Zhou M."/>
            <person name="Andersen M.R."/>
            <person name="Archer D.B."/>
            <person name="Baker S.E."/>
            <person name="Benoit I."/>
            <person name="Brakhage A.A."/>
            <person name="Braus G.H."/>
            <person name="Fischer R."/>
            <person name="Frisvad J.C."/>
            <person name="Goldman G.H."/>
            <person name="Houbraken J."/>
            <person name="Oakley B."/>
            <person name="Pocsi I."/>
            <person name="Scazzocchio C."/>
            <person name="Seiboth B."/>
            <person name="vanKuyk P.A."/>
            <person name="Wortman J."/>
            <person name="Dyer P.S."/>
            <person name="Grigoriev I.V."/>
        </authorList>
    </citation>
    <scope>NUCLEOTIDE SEQUENCE [LARGE SCALE GENOMIC DNA]</scope>
    <source>
        <strain evidence="15">CBS 101740 / IMI 381727 / IBT 21946</strain>
    </source>
</reference>
<feature type="domain" description="ABC transmembrane type-1" evidence="13">
    <location>
        <begin position="279"/>
        <end position="556"/>
    </location>
</feature>
<dbReference type="InterPro" id="IPR050173">
    <property type="entry name" value="ABC_transporter_C-like"/>
</dbReference>
<feature type="transmembrane region" description="Helical" evidence="11">
    <location>
        <begin position="100"/>
        <end position="122"/>
    </location>
</feature>
<dbReference type="VEuPathDB" id="FungiDB:ASPBRDRAFT_193949"/>
<dbReference type="PROSITE" id="PS00211">
    <property type="entry name" value="ABC_TRANSPORTER_1"/>
    <property type="match status" value="2"/>
</dbReference>
<feature type="transmembrane region" description="Helical" evidence="11">
    <location>
        <begin position="161"/>
        <end position="178"/>
    </location>
</feature>
<dbReference type="RefSeq" id="XP_067482552.1">
    <property type="nucleotide sequence ID" value="XM_067620694.1"/>
</dbReference>
<dbReference type="InterPro" id="IPR027417">
    <property type="entry name" value="P-loop_NTPase"/>
</dbReference>
<keyword evidence="7" id="KW-0067">ATP-binding</keyword>
<keyword evidence="15" id="KW-1185">Reference proteome</keyword>
<dbReference type="GO" id="GO:0016887">
    <property type="term" value="F:ATP hydrolysis activity"/>
    <property type="evidence" value="ECO:0007669"/>
    <property type="project" value="InterPro"/>
</dbReference>
<feature type="transmembrane region" description="Helical" evidence="11">
    <location>
        <begin position="489"/>
        <end position="516"/>
    </location>
</feature>
<dbReference type="CDD" id="cd03244">
    <property type="entry name" value="ABCC_MRP_domain2"/>
    <property type="match status" value="1"/>
</dbReference>
<feature type="transmembrane region" description="Helical" evidence="11">
    <location>
        <begin position="311"/>
        <end position="332"/>
    </location>
</feature>
<keyword evidence="6" id="KW-0547">Nucleotide-binding</keyword>
<dbReference type="InterPro" id="IPR017871">
    <property type="entry name" value="ABC_transporter-like_CS"/>
</dbReference>
<dbReference type="GeneID" id="93573182"/>
<dbReference type="PANTHER" id="PTHR24223">
    <property type="entry name" value="ATP-BINDING CASSETTE SUB-FAMILY C"/>
    <property type="match status" value="1"/>
</dbReference>
<proteinExistence type="inferred from homology"/>
<dbReference type="InterPro" id="IPR003593">
    <property type="entry name" value="AAA+_ATPase"/>
</dbReference>
<dbReference type="Pfam" id="PF00664">
    <property type="entry name" value="ABC_membrane"/>
    <property type="match status" value="1"/>
</dbReference>
<evidence type="ECO:0000259" key="12">
    <source>
        <dbReference type="PROSITE" id="PS50893"/>
    </source>
</evidence>
<evidence type="ECO:0000256" key="1">
    <source>
        <dbReference type="ARBA" id="ARBA00004651"/>
    </source>
</evidence>
<dbReference type="InterPro" id="IPR011527">
    <property type="entry name" value="ABC1_TM_dom"/>
</dbReference>
<dbReference type="InterPro" id="IPR044726">
    <property type="entry name" value="ABCC_6TM_D2"/>
</dbReference>
<organism evidence="14 15">
    <name type="scientific">Aspergillus brasiliensis (strain CBS 101740 / IMI 381727 / IBT 21946)</name>
    <dbReference type="NCBI Taxonomy" id="767769"/>
    <lineage>
        <taxon>Eukaryota</taxon>
        <taxon>Fungi</taxon>
        <taxon>Dikarya</taxon>
        <taxon>Ascomycota</taxon>
        <taxon>Pezizomycotina</taxon>
        <taxon>Eurotiomycetes</taxon>
        <taxon>Eurotiomycetidae</taxon>
        <taxon>Eurotiales</taxon>
        <taxon>Aspergillaceae</taxon>
        <taxon>Aspergillus</taxon>
        <taxon>Aspergillus subgen. Circumdati</taxon>
    </lineage>
</organism>
<name>A0A1L9UUC5_ASPBC</name>
<dbReference type="InterPro" id="IPR044746">
    <property type="entry name" value="ABCC_6TM_D1"/>
</dbReference>
<dbReference type="PROSITE" id="PS50929">
    <property type="entry name" value="ABC_TM1F"/>
    <property type="match status" value="2"/>
</dbReference>
<evidence type="ECO:0008006" key="16">
    <source>
        <dbReference type="Google" id="ProtNLM"/>
    </source>
</evidence>
<dbReference type="FunFam" id="3.40.50.300:FF:000838">
    <property type="entry name" value="ABC multidrug transporter (Eurofung)"/>
    <property type="match status" value="1"/>
</dbReference>
<dbReference type="InterPro" id="IPR036640">
    <property type="entry name" value="ABC1_TM_sf"/>
</dbReference>
<evidence type="ECO:0000256" key="8">
    <source>
        <dbReference type="ARBA" id="ARBA00022989"/>
    </source>
</evidence>
<keyword evidence="5 11" id="KW-0812">Transmembrane</keyword>
<dbReference type="InterPro" id="IPR003439">
    <property type="entry name" value="ABC_transporter-like_ATP-bd"/>
</dbReference>
<feature type="transmembrane region" description="Helical" evidence="11">
    <location>
        <begin position="1124"/>
        <end position="1144"/>
    </location>
</feature>
<feature type="domain" description="ABC transporter" evidence="12">
    <location>
        <begin position="1219"/>
        <end position="1450"/>
    </location>
</feature>
<keyword evidence="3" id="KW-0813">Transport</keyword>
<evidence type="ECO:0000256" key="11">
    <source>
        <dbReference type="SAM" id="Phobius"/>
    </source>
</evidence>
<dbReference type="GO" id="GO:0005886">
    <property type="term" value="C:plasma membrane"/>
    <property type="evidence" value="ECO:0007669"/>
    <property type="project" value="UniProtKB-SubCell"/>
</dbReference>
<dbReference type="InterPro" id="IPR056227">
    <property type="entry name" value="TMD0_ABC"/>
</dbReference>
<dbReference type="PROSITE" id="PS50893">
    <property type="entry name" value="ABC_TRANSPORTER_2"/>
    <property type="match status" value="2"/>
</dbReference>
<feature type="domain" description="ABC transporter" evidence="12">
    <location>
        <begin position="620"/>
        <end position="847"/>
    </location>
</feature>
<evidence type="ECO:0000256" key="6">
    <source>
        <dbReference type="ARBA" id="ARBA00022741"/>
    </source>
</evidence>
<keyword evidence="10" id="KW-0325">Glycoprotein</keyword>
<protein>
    <recommendedName>
        <fullName evidence="16">P-loop containing nucleoside triphosphate hydrolase protein</fullName>
    </recommendedName>
</protein>
<comment type="subcellular location">
    <subcellularLocation>
        <location evidence="1">Cell membrane</location>
        <topology evidence="1">Multi-pass membrane protein</topology>
    </subcellularLocation>
</comment>
<dbReference type="Gene3D" id="1.20.1560.10">
    <property type="entry name" value="ABC transporter type 1, transmembrane domain"/>
    <property type="match status" value="2"/>
</dbReference>
<dbReference type="PANTHER" id="PTHR24223:SF399">
    <property type="entry name" value="ABC TRANSPORTER ATNG"/>
    <property type="match status" value="1"/>
</dbReference>
<dbReference type="SUPFAM" id="SSF52540">
    <property type="entry name" value="P-loop containing nucleoside triphosphate hydrolases"/>
    <property type="match status" value="2"/>
</dbReference>
<dbReference type="CDD" id="cd18580">
    <property type="entry name" value="ABC_6TM_ABCC_D2"/>
    <property type="match status" value="1"/>
</dbReference>
<dbReference type="SUPFAM" id="SSF90123">
    <property type="entry name" value="ABC transporter transmembrane region"/>
    <property type="match status" value="2"/>
</dbReference>
<keyword evidence="9 11" id="KW-0472">Membrane</keyword>
<dbReference type="EMBL" id="KV878681">
    <property type="protein sequence ID" value="OJJ75305.1"/>
    <property type="molecule type" value="Genomic_DNA"/>
</dbReference>
<evidence type="ECO:0000256" key="5">
    <source>
        <dbReference type="ARBA" id="ARBA00022692"/>
    </source>
</evidence>
<dbReference type="SMART" id="SM00382">
    <property type="entry name" value="AAA"/>
    <property type="match status" value="2"/>
</dbReference>
<evidence type="ECO:0000256" key="3">
    <source>
        <dbReference type="ARBA" id="ARBA00022448"/>
    </source>
</evidence>
<evidence type="ECO:0000256" key="9">
    <source>
        <dbReference type="ARBA" id="ARBA00023136"/>
    </source>
</evidence>
<dbReference type="STRING" id="767769.A0A1L9UUC5"/>
<feature type="transmembrane region" description="Helical" evidence="11">
    <location>
        <begin position="74"/>
        <end position="94"/>
    </location>
</feature>
<feature type="domain" description="ABC transmembrane type-1" evidence="13">
    <location>
        <begin position="905"/>
        <end position="1182"/>
    </location>
</feature>
<keyword evidence="4" id="KW-1003">Cell membrane</keyword>
<feature type="transmembrane region" description="Helical" evidence="11">
    <location>
        <begin position="901"/>
        <end position="921"/>
    </location>
</feature>
<evidence type="ECO:0000256" key="7">
    <source>
        <dbReference type="ARBA" id="ARBA00022840"/>
    </source>
</evidence>
<gene>
    <name evidence="14" type="ORF">ASPBRDRAFT_193949</name>
</gene>
<dbReference type="CDD" id="cd18579">
    <property type="entry name" value="ABC_6TM_ABCC_D1"/>
    <property type="match status" value="1"/>
</dbReference>
<dbReference type="GO" id="GO:0140359">
    <property type="term" value="F:ABC-type transporter activity"/>
    <property type="evidence" value="ECO:0007669"/>
    <property type="project" value="InterPro"/>
</dbReference>
<dbReference type="Proteomes" id="UP000184499">
    <property type="component" value="Unassembled WGS sequence"/>
</dbReference>
<dbReference type="Pfam" id="PF24357">
    <property type="entry name" value="TMD0_ABC"/>
    <property type="match status" value="1"/>
</dbReference>
<dbReference type="Pfam" id="PF00005">
    <property type="entry name" value="ABC_tran"/>
    <property type="match status" value="2"/>
</dbReference>
<evidence type="ECO:0000313" key="14">
    <source>
        <dbReference type="EMBL" id="OJJ75305.1"/>
    </source>
</evidence>
<dbReference type="FunFam" id="1.20.1560.10:FF:000066">
    <property type="entry name" value="ABC multidrug transporter (Eurofung)"/>
    <property type="match status" value="1"/>
</dbReference>
<feature type="transmembrane region" description="Helical" evidence="11">
    <location>
        <begin position="410"/>
        <end position="429"/>
    </location>
</feature>
<feature type="transmembrane region" description="Helical" evidence="11">
    <location>
        <begin position="36"/>
        <end position="54"/>
    </location>
</feature>
<evidence type="ECO:0000313" key="15">
    <source>
        <dbReference type="Proteomes" id="UP000184499"/>
    </source>
</evidence>
<dbReference type="FunFam" id="1.20.1560.10:FF:000055">
    <property type="entry name" value="ABC multidrug transporter (Eurofung)"/>
    <property type="match status" value="1"/>
</dbReference>
<sequence length="1457" mass="161322">MSDPQQGCSMAVEDVFGIVNSSCLNGFDFTLLFEEAILTILPLGISIGWALLRLSNLRNEVPKISRSWPLAVKISLFAAFIILQAVLLAVWSAQNIPHTRLTFACIGFSIGGFCILLVTSYVEHIYSVRPSTVLVVYLGVSTLLDLARTRTLFFLPGSHSVASILLASYLVKVLMLCAENMSWHRFSRPEWKHATPEEKAGAIDRSLFLWLNHLFIKGFKTFLTVDMLTPVDPEILSASRPLKLQQRWDNADHSSDYALFWTFLIHYKWPFLAGVLPRLAYSGFLFAQPFLVERVLDFIDEARTPTTNDTAYGLIGAYAIVYIGIAVSYAVNQHKTYRLLTMYRGSLVTMIFEKTLKMKSTSIADAEAITLMSADIDRIGHSLPLIHELWASFIDVAIACWLLYRLLGIAVVAPILWIVLCLIAGLPLAGAAGNAQTPWLEAIESRLAATAKALGSVKAIKMTGLADVVSATIRQLRLDEIRASRRWRVLNIFVTIFYFASSTFAPVWGYGVYIILARSRNTETLTDSIAFSALSLFELMNQPMIYIIDGFEHIQTVANSFRRIQEYLTSEDRHDFRITPDFKPPSDSISSNSDNTDDISLKENPASKAIAELDQHQNVASVKEVSTGYDEDTTILHDLNLDIPRGQITMIFGPVGSGKSTLLRLLLGEMPCVSGNVATSFRKAAFCPQTPWITWGSVRSNIIGTSEYDSKWYNIVIQACSLVADLDELPHGDQTNTGTRGSRLSGGQQMRVSLARALYSRSAILVLDDVLTGLDRTTERAVLESVLGADGLAKKVGTTVIMTTNTASHLQFADKIVMLNEHGKIAHQGTLDAIAPSGDWIRKLSEQPTVTTSRPLLEISDETMQEVGVPLDGGNEPDPKKQSGDWKVYSFYVKIAGSWRMSLYVCACATFVFGVNFPSVWLQKWTNYNADHPNQEIGYYLGVYAALASIAIIGCSLADGVFNLFVIPRTSRKLHELLLTATMRAPTSFLTSTDAGVTLNRFSQDLELIDQDLPTSLDQTIFQLLSAIMSAVILFIGSGYVAIAIPLCIVVIVAIQLFYLRTSRQLRILDIEAKAPLFSQFLETLGGISSIRAFDWTSHYVETVHDSLNVSQKPYYLLWCVQRWLTMVLDLFVAGIAIILVALATNIRGSGSTGYLGVALYQIVTFSTTLQTLVTEWTQVEMALGAISRVRTYILDTKDENLPHETGLVSDKWPAKGAIVFNGVSASYDTSTDPVLKDINLSITPGEKVAICGRTGSGKSSLVSTLLRMLELQSGSICVDDIDISTITRQAVRARFNSLPQDPFFLQGTVRENLDPLGVATDERLIQALQSVRLWDFCESRGGLDEDMNEETLSHGQRQLFCLIRAVINPRSVLIMDEVGGSVDADTDALIHEVLHNEFEACTVIAVVHKLHTTLDFDRFVVLDKGRIVEEGPPRELLERPGSLFKALYDSMQTEER</sequence>
<evidence type="ECO:0000256" key="2">
    <source>
        <dbReference type="ARBA" id="ARBA00009726"/>
    </source>
</evidence>
<accession>A0A1L9UUC5</accession>
<evidence type="ECO:0000256" key="4">
    <source>
        <dbReference type="ARBA" id="ARBA00022475"/>
    </source>
</evidence>
<evidence type="ECO:0000256" key="10">
    <source>
        <dbReference type="ARBA" id="ARBA00023180"/>
    </source>
</evidence>
<dbReference type="Gene3D" id="3.40.50.300">
    <property type="entry name" value="P-loop containing nucleotide triphosphate hydrolases"/>
    <property type="match status" value="2"/>
</dbReference>
<feature type="transmembrane region" description="Helical" evidence="11">
    <location>
        <begin position="1043"/>
        <end position="1060"/>
    </location>
</feature>
<dbReference type="GO" id="GO:0005524">
    <property type="term" value="F:ATP binding"/>
    <property type="evidence" value="ECO:0007669"/>
    <property type="project" value="UniProtKB-KW"/>
</dbReference>